<evidence type="ECO:0000313" key="6">
    <source>
        <dbReference type="EMBL" id="MBC2178376.1"/>
    </source>
</evidence>
<evidence type="ECO:0000256" key="2">
    <source>
        <dbReference type="ARBA" id="ARBA00022676"/>
    </source>
</evidence>
<evidence type="ECO:0000259" key="5">
    <source>
        <dbReference type="Pfam" id="PF13439"/>
    </source>
</evidence>
<comment type="similarity">
    <text evidence="1">Belongs to the glycosyltransferase group 1 family. Glycosyltransferase 4 subfamily.</text>
</comment>
<organism evidence="6 7">
    <name type="scientific">Listeria booriae</name>
    <dbReference type="NCBI Taxonomy" id="1552123"/>
    <lineage>
        <taxon>Bacteria</taxon>
        <taxon>Bacillati</taxon>
        <taxon>Bacillota</taxon>
        <taxon>Bacilli</taxon>
        <taxon>Bacillales</taxon>
        <taxon>Listeriaceae</taxon>
        <taxon>Listeria</taxon>
    </lineage>
</organism>
<evidence type="ECO:0000256" key="3">
    <source>
        <dbReference type="ARBA" id="ARBA00022679"/>
    </source>
</evidence>
<dbReference type="RefSeq" id="WP_185371614.1">
    <property type="nucleotide sequence ID" value="NZ_JAAROT010000013.1"/>
</dbReference>
<dbReference type="InterPro" id="IPR001296">
    <property type="entry name" value="Glyco_trans_1"/>
</dbReference>
<keyword evidence="3 6" id="KW-0808">Transferase</keyword>
<dbReference type="Pfam" id="PF13439">
    <property type="entry name" value="Glyco_transf_4"/>
    <property type="match status" value="1"/>
</dbReference>
<comment type="caution">
    <text evidence="6">The sequence shown here is derived from an EMBL/GenBank/DDBJ whole genome shotgun (WGS) entry which is preliminary data.</text>
</comment>
<dbReference type="PANTHER" id="PTHR12526">
    <property type="entry name" value="GLYCOSYLTRANSFERASE"/>
    <property type="match status" value="1"/>
</dbReference>
<feature type="domain" description="Glycosyltransferase subfamily 4-like N-terminal" evidence="5">
    <location>
        <begin position="45"/>
        <end position="157"/>
    </location>
</feature>
<dbReference type="SUPFAM" id="SSF53756">
    <property type="entry name" value="UDP-Glycosyltransferase/glycogen phosphorylase"/>
    <property type="match status" value="1"/>
</dbReference>
<protein>
    <submittedName>
        <fullName evidence="6">Glycosyltransferase family 4 protein</fullName>
    </submittedName>
</protein>
<dbReference type="AlphaFoldDB" id="A0A7X1DAF1"/>
<dbReference type="Pfam" id="PF00534">
    <property type="entry name" value="Glycos_transf_1"/>
    <property type="match status" value="1"/>
</dbReference>
<sequence>MRVLMFGPDPTTKGGIATVIANFKNHFKTVANDIFYLESWKEGHLSKRILSSAKGIVTLPFQILTKKIDLVHIHIAQDGSYFRKAIAVRLTKLCRKKVLLHVHGSHFDMYHQESKPWLQRHLIRTLQKADKIIVLNEDVQAYFREYQIATEIIFNAVPVPKQEKMARERSQISCFGQLGKRKGTYDILKVAEVLKRKYPSITIVLYGDGDTVEVSRIIQDNKLTNVKLGGWVSAEEKELAMQETLIHILPSYQEGLPMAILETMAHGIPNIGTYVGGIPSVIEPGVNGMLIQPGNTTELEQALTLLLEQELLREQMGIAAYEKISHEFSMPVYLRRWEKIYSRLE</sequence>
<gene>
    <name evidence="6" type="ORF">HCB27_17240</name>
</gene>
<dbReference type="CDD" id="cd03801">
    <property type="entry name" value="GT4_PimA-like"/>
    <property type="match status" value="1"/>
</dbReference>
<evidence type="ECO:0000313" key="7">
    <source>
        <dbReference type="Proteomes" id="UP000541735"/>
    </source>
</evidence>
<feature type="domain" description="Glycosyl transferase family 1" evidence="4">
    <location>
        <begin position="166"/>
        <end position="322"/>
    </location>
</feature>
<name>A0A7X1DAF1_9LIST</name>
<evidence type="ECO:0000259" key="4">
    <source>
        <dbReference type="Pfam" id="PF00534"/>
    </source>
</evidence>
<proteinExistence type="inferred from homology"/>
<accession>A0A7X1DAF1</accession>
<dbReference type="PANTHER" id="PTHR12526:SF640">
    <property type="entry name" value="COLANIC ACID BIOSYNTHESIS GLYCOSYLTRANSFERASE WCAL-RELATED"/>
    <property type="match status" value="1"/>
</dbReference>
<keyword evidence="2" id="KW-0328">Glycosyltransferase</keyword>
<dbReference type="EMBL" id="JAARYD010000013">
    <property type="protein sequence ID" value="MBC2178376.1"/>
    <property type="molecule type" value="Genomic_DNA"/>
</dbReference>
<reference evidence="6 7" key="1">
    <citation type="submission" date="2020-03" db="EMBL/GenBank/DDBJ databases">
        <title>Soil Listeria distribution.</title>
        <authorList>
            <person name="Liao J."/>
            <person name="Wiedmann M."/>
        </authorList>
    </citation>
    <scope>NUCLEOTIDE SEQUENCE [LARGE SCALE GENOMIC DNA]</scope>
    <source>
        <strain evidence="6 7">FSL L7-0259</strain>
    </source>
</reference>
<dbReference type="GO" id="GO:0016757">
    <property type="term" value="F:glycosyltransferase activity"/>
    <property type="evidence" value="ECO:0007669"/>
    <property type="project" value="UniProtKB-KW"/>
</dbReference>
<evidence type="ECO:0000256" key="1">
    <source>
        <dbReference type="ARBA" id="ARBA00009481"/>
    </source>
</evidence>
<dbReference type="Proteomes" id="UP000541735">
    <property type="component" value="Unassembled WGS sequence"/>
</dbReference>
<dbReference type="Gene3D" id="3.40.50.2000">
    <property type="entry name" value="Glycogen Phosphorylase B"/>
    <property type="match status" value="2"/>
</dbReference>
<dbReference type="InterPro" id="IPR028098">
    <property type="entry name" value="Glyco_trans_4-like_N"/>
</dbReference>